<evidence type="ECO:0000256" key="4">
    <source>
        <dbReference type="ARBA" id="ARBA00034319"/>
    </source>
</evidence>
<dbReference type="InterPro" id="IPR039338">
    <property type="entry name" value="ZFTRAF1"/>
</dbReference>
<keyword evidence="1" id="KW-0479">Metal-binding</keyword>
<keyword evidence="3" id="KW-0862">Zinc</keyword>
<evidence type="ECO:0000256" key="3">
    <source>
        <dbReference type="ARBA" id="ARBA00022833"/>
    </source>
</evidence>
<feature type="region of interest" description="Disordered" evidence="6">
    <location>
        <begin position="471"/>
        <end position="493"/>
    </location>
</feature>
<dbReference type="WBParaSite" id="HDID_0000702001-mRNA-1">
    <property type="protein sequence ID" value="HDID_0000702001-mRNA-1"/>
    <property type="gene ID" value="HDID_0000702001"/>
</dbReference>
<evidence type="ECO:0000256" key="1">
    <source>
        <dbReference type="ARBA" id="ARBA00022723"/>
    </source>
</evidence>
<accession>A0A0R3SPU1</accession>
<dbReference type="SUPFAM" id="SSF57850">
    <property type="entry name" value="RING/U-box"/>
    <property type="match status" value="1"/>
</dbReference>
<dbReference type="SUPFAM" id="SSF49599">
    <property type="entry name" value="TRAF domain-like"/>
    <property type="match status" value="1"/>
</dbReference>
<evidence type="ECO:0000256" key="2">
    <source>
        <dbReference type="ARBA" id="ARBA00022771"/>
    </source>
</evidence>
<protein>
    <submittedName>
        <fullName evidence="10">RING-type domain-containing protein</fullName>
    </submittedName>
</protein>
<dbReference type="GO" id="GO:0008270">
    <property type="term" value="F:zinc ion binding"/>
    <property type="evidence" value="ECO:0007669"/>
    <property type="project" value="UniProtKB-KW"/>
</dbReference>
<dbReference type="EMBL" id="UYSG01010897">
    <property type="protein sequence ID" value="VDL59336.1"/>
    <property type="molecule type" value="Genomic_DNA"/>
</dbReference>
<proteinExistence type="inferred from homology"/>
<feature type="domain" description="RING-type" evidence="7">
    <location>
        <begin position="55"/>
        <end position="99"/>
    </location>
</feature>
<evidence type="ECO:0000256" key="5">
    <source>
        <dbReference type="PROSITE-ProRule" id="PRU00175"/>
    </source>
</evidence>
<dbReference type="Proteomes" id="UP000274504">
    <property type="component" value="Unassembled WGS sequence"/>
</dbReference>
<dbReference type="InterPro" id="IPR013083">
    <property type="entry name" value="Znf_RING/FYVE/PHD"/>
</dbReference>
<evidence type="ECO:0000313" key="10">
    <source>
        <dbReference type="WBParaSite" id="HDID_0000702001-mRNA-1"/>
    </source>
</evidence>
<dbReference type="PROSITE" id="PS50089">
    <property type="entry name" value="ZF_RING_2"/>
    <property type="match status" value="1"/>
</dbReference>
<dbReference type="AlphaFoldDB" id="A0A0R3SPU1"/>
<evidence type="ECO:0000256" key="6">
    <source>
        <dbReference type="SAM" id="MobiDB-lite"/>
    </source>
</evidence>
<keyword evidence="2 5" id="KW-0863">Zinc-finger</keyword>
<reference evidence="8 9" key="2">
    <citation type="submission" date="2018-11" db="EMBL/GenBank/DDBJ databases">
        <authorList>
            <consortium name="Pathogen Informatics"/>
        </authorList>
    </citation>
    <scope>NUCLEOTIDE SEQUENCE [LARGE SCALE GENOMIC DNA]</scope>
</reference>
<sequence>MQDMNAIKEEELCRKLQKMNKCPTNSPTNIPSNEISSFSLDNGEFISTIRKLLRCAVCLEDSKDVNQCKNGHLICQHCTHKLKLRLEPGDTQGKCPTCRIPLFPGISRCLLAVQLFAELPKTCIHCKLNIRQGDHENHQNNVCPERPVTCKFKIFGCQWKGRAADSKKHHSWCLVSKKSVRDVESIIRETFNQQAKISNHYLESWSETLNILSGHPLGAFIAVREAILFRVVRESRGSAFRFRGTTAELSLAGRSDTTVELTLCPDDLRLSYRTKFPPQGTHEMRFRLISIDCKEIFIPIIDKFRSPNVRNSHVWQEFRSHLDVPPDKRMSFPNIFSKLAEEKGPDFMVKAQFLVVFEMSYLVQTIDIDAQENNTSTSTTLRDTERSVINTNTNYENNPEIMSQTMLIDENQSHLENVGENEVDDAAEADSSVSPSSDETIDEEYGSLSEDPPAVFMQNNNALTEKDIETNTTQSLSTSGKREPHSGNLKSRTLVSLKRRRGLRTAKTHNHYLSDIACLIETVTPYITRGHMWRNYEILSGNFSAAFRLRRSARRHNKSISGDSLLKVSLIELIIEKWSIFKKELIKIGWKKLGSILPCNKIENETKADESK</sequence>
<dbReference type="InterPro" id="IPR001841">
    <property type="entry name" value="Znf_RING"/>
</dbReference>
<dbReference type="STRING" id="6216.A0A0R3SPU1"/>
<evidence type="ECO:0000259" key="7">
    <source>
        <dbReference type="PROSITE" id="PS50089"/>
    </source>
</evidence>
<feature type="region of interest" description="Disordered" evidence="6">
    <location>
        <begin position="423"/>
        <end position="455"/>
    </location>
</feature>
<dbReference type="PANTHER" id="PTHR23059">
    <property type="entry name" value="CYSTEINE AND HISTIDINE-RICH PROTEIN 1"/>
    <property type="match status" value="1"/>
</dbReference>
<comment type="similarity">
    <text evidence="4">Belongs to the ZFTRAF1 family.</text>
</comment>
<reference evidence="10" key="1">
    <citation type="submission" date="2017-02" db="UniProtKB">
        <authorList>
            <consortium name="WormBaseParasite"/>
        </authorList>
    </citation>
    <scope>IDENTIFICATION</scope>
</reference>
<evidence type="ECO:0000313" key="9">
    <source>
        <dbReference type="Proteomes" id="UP000274504"/>
    </source>
</evidence>
<dbReference type="Gene3D" id="3.30.40.10">
    <property type="entry name" value="Zinc/RING finger domain, C3HC4 (zinc finger)"/>
    <property type="match status" value="2"/>
</dbReference>
<name>A0A0R3SPU1_HYMDI</name>
<evidence type="ECO:0000313" key="8">
    <source>
        <dbReference type="EMBL" id="VDL59336.1"/>
    </source>
</evidence>
<dbReference type="OrthoDB" id="1737200at2759"/>
<gene>
    <name evidence="8" type="ORF">HDID_LOCUS7018</name>
</gene>
<dbReference type="PANTHER" id="PTHR23059:SF4">
    <property type="entry name" value="ZINC FINGER TRAF-TYPE-CONTAINING PROTEIN 1"/>
    <property type="match status" value="1"/>
</dbReference>
<dbReference type="GO" id="GO:0005634">
    <property type="term" value="C:nucleus"/>
    <property type="evidence" value="ECO:0007669"/>
    <property type="project" value="TreeGrafter"/>
</dbReference>
<organism evidence="10">
    <name type="scientific">Hymenolepis diminuta</name>
    <name type="common">Rat tapeworm</name>
    <dbReference type="NCBI Taxonomy" id="6216"/>
    <lineage>
        <taxon>Eukaryota</taxon>
        <taxon>Metazoa</taxon>
        <taxon>Spiralia</taxon>
        <taxon>Lophotrochozoa</taxon>
        <taxon>Platyhelminthes</taxon>
        <taxon>Cestoda</taxon>
        <taxon>Eucestoda</taxon>
        <taxon>Cyclophyllidea</taxon>
        <taxon>Hymenolepididae</taxon>
        <taxon>Hymenolepis</taxon>
    </lineage>
</organism>